<evidence type="ECO:0000313" key="3">
    <source>
        <dbReference type="EMBL" id="PWB02241.1"/>
    </source>
</evidence>
<accession>A0A2V1IPS5</accession>
<dbReference type="AlphaFoldDB" id="A0A2V1IPS5"/>
<dbReference type="InterPro" id="IPR025970">
    <property type="entry name" value="SusE"/>
</dbReference>
<dbReference type="EMBL" id="PUEC01000014">
    <property type="protein sequence ID" value="PWB02241.1"/>
    <property type="molecule type" value="Genomic_DNA"/>
</dbReference>
<name>A0A2V1IPS5_9BACT</name>
<keyword evidence="4" id="KW-1185">Reference proteome</keyword>
<evidence type="ECO:0000259" key="2">
    <source>
        <dbReference type="Pfam" id="PF14292"/>
    </source>
</evidence>
<dbReference type="Gene3D" id="2.60.40.3620">
    <property type="match status" value="1"/>
</dbReference>
<proteinExistence type="predicted"/>
<dbReference type="RefSeq" id="WP_107032274.1">
    <property type="nucleotide sequence ID" value="NZ_CAOLYA010000003.1"/>
</dbReference>
<dbReference type="PROSITE" id="PS51257">
    <property type="entry name" value="PROKAR_LIPOPROTEIN"/>
    <property type="match status" value="1"/>
</dbReference>
<feature type="chain" id="PRO_5015890093" description="SusE outer membrane protein domain-containing protein" evidence="1">
    <location>
        <begin position="22"/>
        <end position="422"/>
    </location>
</feature>
<dbReference type="Pfam" id="PF14292">
    <property type="entry name" value="SusE"/>
    <property type="match status" value="1"/>
</dbReference>
<comment type="caution">
    <text evidence="3">The sequence shown here is derived from an EMBL/GenBank/DDBJ whole genome shotgun (WGS) entry which is preliminary data.</text>
</comment>
<sequence>MKKLYILASLAVAAASLTSCEADKEPVYVAPAEKVFSISAPAEDDNIVLAPGQVVELTAVAPDYGIPVVTTYSVDLTLADEFIEANEETGTEANYITLTPKQPTKTAIELDDKDVTTAICQLLGINTFNEFEDADVQPQKVTVRANARIPSIASSNCVSNNVVLPSVTPYNPFPQVPGYCYLVGTNTDWATPDNANATTYEKWSIEETGVGTNIYIGSLNVPAGEQYFRFYTELTGWDGVCLGTPSGGNELIEFTDEETSLEVAYTQGCFMTDAAWEGGYVTFTIDITDKENPKVYAKKGEYLKETYVYLIGTPSNWAEPSATNEKALEAWRLVDRGGTGIYKATFDIPESEVYFRIYPGLTGWGATPYAAAAGNANVSMTLGSAIQYVEGEGCWTFNWKGGKLTFVLDTVEGTMTVSVPEE</sequence>
<feature type="domain" description="SusE outer membrane protein" evidence="2">
    <location>
        <begin position="23"/>
        <end position="100"/>
    </location>
</feature>
<reference evidence="4" key="1">
    <citation type="submission" date="2018-02" db="EMBL/GenBank/DDBJ databases">
        <authorList>
            <person name="Clavel T."/>
            <person name="Strowig T."/>
        </authorList>
    </citation>
    <scope>NUCLEOTIDE SEQUENCE [LARGE SCALE GENOMIC DNA]</scope>
    <source>
        <strain evidence="4">DSM 103720</strain>
    </source>
</reference>
<keyword evidence="1" id="KW-0732">Signal</keyword>
<protein>
    <recommendedName>
        <fullName evidence="2">SusE outer membrane protein domain-containing protein</fullName>
    </recommendedName>
</protein>
<gene>
    <name evidence="3" type="ORF">C5O23_07230</name>
</gene>
<feature type="signal peptide" evidence="1">
    <location>
        <begin position="1"/>
        <end position="21"/>
    </location>
</feature>
<organism evidence="3 4">
    <name type="scientific">Duncaniella muris</name>
    <dbReference type="NCBI Taxonomy" id="2094150"/>
    <lineage>
        <taxon>Bacteria</taxon>
        <taxon>Pseudomonadati</taxon>
        <taxon>Bacteroidota</taxon>
        <taxon>Bacteroidia</taxon>
        <taxon>Bacteroidales</taxon>
        <taxon>Muribaculaceae</taxon>
        <taxon>Duncaniella</taxon>
    </lineage>
</organism>
<dbReference type="Proteomes" id="UP000244905">
    <property type="component" value="Unassembled WGS sequence"/>
</dbReference>
<evidence type="ECO:0000256" key="1">
    <source>
        <dbReference type="SAM" id="SignalP"/>
    </source>
</evidence>
<evidence type="ECO:0000313" key="4">
    <source>
        <dbReference type="Proteomes" id="UP000244905"/>
    </source>
</evidence>
<dbReference type="GeneID" id="82526134"/>